<keyword evidence="9" id="KW-1185">Reference proteome</keyword>
<sequence length="393" mass="44664">MYAAIAKFQWNQLFACCYCFKRHRRKSGGYYDHRNKEMDYLNTPSRRSSGSASSTSPTHASTSTRQKIIAGHDPINFWVIRDNDIEVSRIQPGSTEGNFFWDAVRDFIHDPSQELIDCHQPKPILLPTGELKKPYPWHPDIVDTQIFQIGSLAIVAVPGEFSTMSGRRLRDGVKKVLIDNGWPSDTHVVIAGLSNVYTHYITTFEEYQVQRYEGASTIYGPHTLSAYKQQFEILAAALAKDTTVDPGPAPPFMLQEQISLLPPVFFDRPPLLKNFGDVLSDVLPVYTKNSNVNVTFVTANPRNSPHLEDTYLSVQFKENDSQWQEVYNDADWCTRYEWIRKNILLGESDATIYWDIPSNAKPGSYRIQHSAYAKHVLGGIKQFLGTSSVFEVK</sequence>
<feature type="compositionally biased region" description="Low complexity" evidence="6">
    <location>
        <begin position="43"/>
        <end position="64"/>
    </location>
</feature>
<feature type="domain" description="Neutral/alkaline non-lysosomal ceramidase C-terminal" evidence="8">
    <location>
        <begin position="233"/>
        <end position="392"/>
    </location>
</feature>
<dbReference type="PANTHER" id="PTHR12670">
    <property type="entry name" value="CERAMIDASE"/>
    <property type="match status" value="1"/>
</dbReference>
<evidence type="ECO:0000259" key="8">
    <source>
        <dbReference type="Pfam" id="PF17048"/>
    </source>
</evidence>
<dbReference type="EC" id="3.5.1.23" evidence="2 5"/>
<dbReference type="Proteomes" id="UP000694865">
    <property type="component" value="Unplaced"/>
</dbReference>
<dbReference type="InterPro" id="IPR031331">
    <property type="entry name" value="NEUT/ALK_ceramidase_C"/>
</dbReference>
<evidence type="ECO:0000256" key="4">
    <source>
        <dbReference type="ARBA" id="ARBA00022801"/>
    </source>
</evidence>
<name>A0ABM0GM24_SACKO</name>
<feature type="domain" description="Neutral/alkaline non-lysosomal ceramidase N-terminal" evidence="7">
    <location>
        <begin position="89"/>
        <end position="229"/>
    </location>
</feature>
<reference evidence="10" key="1">
    <citation type="submission" date="2025-08" db="UniProtKB">
        <authorList>
            <consortium name="RefSeq"/>
        </authorList>
    </citation>
    <scope>IDENTIFICATION</scope>
    <source>
        <tissue evidence="10">Testes</tissue>
    </source>
</reference>
<keyword evidence="5" id="KW-0746">Sphingolipid metabolism</keyword>
<comment type="catalytic activity">
    <reaction evidence="5">
        <text>an N-acylsphing-4-enine + H2O = sphing-4-enine + a fatty acid</text>
        <dbReference type="Rhea" id="RHEA:20856"/>
        <dbReference type="ChEBI" id="CHEBI:15377"/>
        <dbReference type="ChEBI" id="CHEBI:28868"/>
        <dbReference type="ChEBI" id="CHEBI:52639"/>
        <dbReference type="ChEBI" id="CHEBI:57756"/>
        <dbReference type="EC" id="3.5.1.23"/>
    </reaction>
</comment>
<protein>
    <recommendedName>
        <fullName evidence="3 5">Neutral ceramidase</fullName>
        <ecNumber evidence="2 5">3.5.1.23</ecNumber>
    </recommendedName>
</protein>
<dbReference type="Pfam" id="PF04734">
    <property type="entry name" value="Ceramidase_alk"/>
    <property type="match status" value="1"/>
</dbReference>
<keyword evidence="4 5" id="KW-0378">Hydrolase</keyword>
<comment type="similarity">
    <text evidence="1 5">Belongs to the neutral ceramidase family.</text>
</comment>
<proteinExistence type="inferred from homology"/>
<evidence type="ECO:0000313" key="9">
    <source>
        <dbReference type="Proteomes" id="UP000694865"/>
    </source>
</evidence>
<dbReference type="GeneID" id="100375567"/>
<evidence type="ECO:0000313" key="10">
    <source>
        <dbReference type="RefSeq" id="XP_002732926.1"/>
    </source>
</evidence>
<evidence type="ECO:0000259" key="7">
    <source>
        <dbReference type="Pfam" id="PF04734"/>
    </source>
</evidence>
<evidence type="ECO:0000256" key="6">
    <source>
        <dbReference type="SAM" id="MobiDB-lite"/>
    </source>
</evidence>
<evidence type="ECO:0000256" key="5">
    <source>
        <dbReference type="RuleBase" id="RU366019"/>
    </source>
</evidence>
<dbReference type="RefSeq" id="XP_002732926.1">
    <property type="nucleotide sequence ID" value="XM_002732880.2"/>
</dbReference>
<evidence type="ECO:0000256" key="3">
    <source>
        <dbReference type="ARBA" id="ARBA00019235"/>
    </source>
</evidence>
<dbReference type="Gene3D" id="2.60.40.2300">
    <property type="entry name" value="Neutral/alkaline non-lysosomal ceramidase, C-terminal domain"/>
    <property type="match status" value="1"/>
</dbReference>
<feature type="region of interest" description="Disordered" evidence="6">
    <location>
        <begin position="41"/>
        <end position="65"/>
    </location>
</feature>
<dbReference type="PANTHER" id="PTHR12670:SF1">
    <property type="entry name" value="NEUTRAL CERAMIDASE"/>
    <property type="match status" value="1"/>
</dbReference>
<accession>A0ABM0GM24</accession>
<evidence type="ECO:0000256" key="1">
    <source>
        <dbReference type="ARBA" id="ARBA00009835"/>
    </source>
</evidence>
<dbReference type="InterPro" id="IPR038445">
    <property type="entry name" value="NCDase_C_sf"/>
</dbReference>
<keyword evidence="5" id="KW-0443">Lipid metabolism</keyword>
<dbReference type="InterPro" id="IPR006823">
    <property type="entry name" value="Ceramidase_alk"/>
</dbReference>
<gene>
    <name evidence="10" type="primary">LOC100375567</name>
</gene>
<dbReference type="Pfam" id="PF17048">
    <property type="entry name" value="Ceramidse_alk_C"/>
    <property type="match status" value="1"/>
</dbReference>
<dbReference type="InterPro" id="IPR031329">
    <property type="entry name" value="NEUT/ALK_ceramidase_N"/>
</dbReference>
<organism evidence="9 10">
    <name type="scientific">Saccoglossus kowalevskii</name>
    <name type="common">Acorn worm</name>
    <dbReference type="NCBI Taxonomy" id="10224"/>
    <lineage>
        <taxon>Eukaryota</taxon>
        <taxon>Metazoa</taxon>
        <taxon>Hemichordata</taxon>
        <taxon>Enteropneusta</taxon>
        <taxon>Harrimaniidae</taxon>
        <taxon>Saccoglossus</taxon>
    </lineage>
</organism>
<evidence type="ECO:0000256" key="2">
    <source>
        <dbReference type="ARBA" id="ARBA00011891"/>
    </source>
</evidence>